<evidence type="ECO:0000313" key="1">
    <source>
        <dbReference type="EMBL" id="MEX6687126.1"/>
    </source>
</evidence>
<reference evidence="1 2" key="1">
    <citation type="submission" date="2023-07" db="EMBL/GenBank/DDBJ databases">
        <authorList>
            <person name="Lian W.-H."/>
        </authorList>
    </citation>
    <scope>NUCLEOTIDE SEQUENCE [LARGE SCALE GENOMIC DNA]</scope>
    <source>
        <strain evidence="1 2">SYSU DXS3180</strain>
    </source>
</reference>
<keyword evidence="2" id="KW-1185">Reference proteome</keyword>
<dbReference type="Proteomes" id="UP001560573">
    <property type="component" value="Unassembled WGS sequence"/>
</dbReference>
<evidence type="ECO:0000313" key="2">
    <source>
        <dbReference type="Proteomes" id="UP001560573"/>
    </source>
</evidence>
<name>A0ABV3ZB85_9BACT</name>
<gene>
    <name evidence="1" type="ORF">QTN47_06450</name>
</gene>
<accession>A0ABV3ZB85</accession>
<sequence>MNKLTFSCIGMLTFATIQAQQKEGKIIYQRTVQRQMILDRGNGPESSVQKMVNKFEVDFANNKMMLKQQEDDMPEEEPAPAGDHLMIRTFGGGADDATYCDFQNARKVQQQEFFDKTFVITDSIKAGNWKLSNETKSILGHVCQKATTQEIVKHMKMSMDNGKMERNEVEDTSVVTAWFATDIPVPAAPEMQGQLPGAMLELENDNGRTVYVAIEISPKADLSAIKEPAKGKKVTAAEFVAERNKMIEEINNRNGNFRISAD</sequence>
<comment type="caution">
    <text evidence="1">The sequence shown here is derived from an EMBL/GenBank/DDBJ whole genome shotgun (WGS) entry which is preliminary data.</text>
</comment>
<proteinExistence type="predicted"/>
<dbReference type="NCBIfam" id="TIGR01200">
    <property type="entry name" value="GLPGLI"/>
    <property type="match status" value="1"/>
</dbReference>
<dbReference type="Pfam" id="PF09697">
    <property type="entry name" value="Porph_ging"/>
    <property type="match status" value="1"/>
</dbReference>
<protein>
    <submittedName>
        <fullName evidence="1">GLPGLI family protein</fullName>
    </submittedName>
</protein>
<dbReference type="RefSeq" id="WP_369328530.1">
    <property type="nucleotide sequence ID" value="NZ_JAULBC010000002.1"/>
</dbReference>
<organism evidence="1 2">
    <name type="scientific">Danxiaibacter flavus</name>
    <dbReference type="NCBI Taxonomy" id="3049108"/>
    <lineage>
        <taxon>Bacteria</taxon>
        <taxon>Pseudomonadati</taxon>
        <taxon>Bacteroidota</taxon>
        <taxon>Chitinophagia</taxon>
        <taxon>Chitinophagales</taxon>
        <taxon>Chitinophagaceae</taxon>
        <taxon>Danxiaibacter</taxon>
    </lineage>
</organism>
<dbReference type="EMBL" id="JAULBC010000002">
    <property type="protein sequence ID" value="MEX6687126.1"/>
    <property type="molecule type" value="Genomic_DNA"/>
</dbReference>
<dbReference type="InterPro" id="IPR005901">
    <property type="entry name" value="GLPGLI"/>
</dbReference>